<feature type="transmembrane region" description="Helical" evidence="1">
    <location>
        <begin position="215"/>
        <end position="237"/>
    </location>
</feature>
<feature type="transmembrane region" description="Helical" evidence="1">
    <location>
        <begin position="178"/>
        <end position="203"/>
    </location>
</feature>
<feature type="transmembrane region" description="Helical" evidence="1">
    <location>
        <begin position="75"/>
        <end position="94"/>
    </location>
</feature>
<gene>
    <name evidence="2" type="ORF">Cfor_06560</name>
</gene>
<organism evidence="2 3">
    <name type="scientific">Coptotermes formosanus</name>
    <name type="common">Formosan subterranean termite</name>
    <dbReference type="NCBI Taxonomy" id="36987"/>
    <lineage>
        <taxon>Eukaryota</taxon>
        <taxon>Metazoa</taxon>
        <taxon>Ecdysozoa</taxon>
        <taxon>Arthropoda</taxon>
        <taxon>Hexapoda</taxon>
        <taxon>Insecta</taxon>
        <taxon>Pterygota</taxon>
        <taxon>Neoptera</taxon>
        <taxon>Polyneoptera</taxon>
        <taxon>Dictyoptera</taxon>
        <taxon>Blattodea</taxon>
        <taxon>Blattoidea</taxon>
        <taxon>Termitoidae</taxon>
        <taxon>Rhinotermitidae</taxon>
        <taxon>Coptotermes</taxon>
    </lineage>
</organism>
<dbReference type="OrthoDB" id="10533428at2759"/>
<evidence type="ECO:0000313" key="2">
    <source>
        <dbReference type="EMBL" id="GFG28614.1"/>
    </source>
</evidence>
<reference evidence="3" key="1">
    <citation type="submission" date="2020-01" db="EMBL/GenBank/DDBJ databases">
        <title>Draft genome sequence of the Termite Coptotermes fromosanus.</title>
        <authorList>
            <person name="Itakura S."/>
            <person name="Yosikawa Y."/>
            <person name="Umezawa K."/>
        </authorList>
    </citation>
    <scope>NUCLEOTIDE SEQUENCE [LARGE SCALE GENOMIC DNA]</scope>
</reference>
<keyword evidence="3" id="KW-1185">Reference proteome</keyword>
<accession>A0A6L2P8S2</accession>
<evidence type="ECO:0000313" key="3">
    <source>
        <dbReference type="Proteomes" id="UP000502823"/>
    </source>
</evidence>
<dbReference type="InParanoid" id="A0A6L2P8S2"/>
<name>A0A6L2P8S2_COPFO</name>
<dbReference type="Proteomes" id="UP000502823">
    <property type="component" value="Unassembled WGS sequence"/>
</dbReference>
<keyword evidence="1" id="KW-1133">Transmembrane helix</keyword>
<proteinExistence type="predicted"/>
<keyword evidence="1" id="KW-0472">Membrane</keyword>
<feature type="transmembrane region" description="Helical" evidence="1">
    <location>
        <begin position="114"/>
        <end position="133"/>
    </location>
</feature>
<dbReference type="Gene3D" id="1.20.1070.10">
    <property type="entry name" value="Rhodopsin 7-helix transmembrane proteins"/>
    <property type="match status" value="1"/>
</dbReference>
<feature type="transmembrane region" description="Helical" evidence="1">
    <location>
        <begin position="258"/>
        <end position="277"/>
    </location>
</feature>
<keyword evidence="1" id="KW-0812">Transmembrane</keyword>
<feature type="transmembrane region" description="Helical" evidence="1">
    <location>
        <begin position="297"/>
        <end position="315"/>
    </location>
</feature>
<dbReference type="AlphaFoldDB" id="A0A6L2P8S2"/>
<dbReference type="EMBL" id="BLKM01000077">
    <property type="protein sequence ID" value="GFG28614.1"/>
    <property type="molecule type" value="Genomic_DNA"/>
</dbReference>
<sequence length="326" mass="36341">MAAVTLETNTAKYMELPALVLETYTCCLIYGDVGLQYWRPNDDPVIWLLAFVIGTIGNCDLLANIKWHHQNIQTFLVNLVAANILAVLCIPVHYLHQFCRGCGLGLPMRTAFWVSRDLATGVQIFSVVVFSAVRLQNILLRGKCVSLPTSVHADGSRKTSAGGDIAAVRPFTRDIPVFTMWIVAACYSLPAAVTSNTLCYIHSDDAFEDANTKRVAIFHSLAFRLIPLFCAVFLHILTIFKRRNSPYRIQIMDDSGKLLSWLIITVTINYIPLHGWLLHSWSQQTLLTTAAVDAAMYFPLYSTASCIPVVVYFTTATPRRGLIHTV</sequence>
<feature type="transmembrane region" description="Helical" evidence="1">
    <location>
        <begin position="45"/>
        <end position="63"/>
    </location>
</feature>
<protein>
    <recommendedName>
        <fullName evidence="4">G-protein coupled receptors family 1 profile domain-containing protein</fullName>
    </recommendedName>
</protein>
<dbReference type="SUPFAM" id="SSF81321">
    <property type="entry name" value="Family A G protein-coupled receptor-like"/>
    <property type="match status" value="1"/>
</dbReference>
<evidence type="ECO:0008006" key="4">
    <source>
        <dbReference type="Google" id="ProtNLM"/>
    </source>
</evidence>
<comment type="caution">
    <text evidence="2">The sequence shown here is derived from an EMBL/GenBank/DDBJ whole genome shotgun (WGS) entry which is preliminary data.</text>
</comment>
<evidence type="ECO:0000256" key="1">
    <source>
        <dbReference type="SAM" id="Phobius"/>
    </source>
</evidence>